<gene>
    <name evidence="1" type="ORF">BN2614_LOCUS2</name>
</gene>
<name>A0A9X9LJH4_GULGU</name>
<evidence type="ECO:0000313" key="1">
    <source>
        <dbReference type="EMBL" id="VCW69665.1"/>
    </source>
</evidence>
<sequence length="70" mass="7782">MWFEILPRIDLTATCLVTPGTAAAHTHRSSTGGKEKTAPYDPCRWSALQRDRLLSGVNCYYLPKGSENID</sequence>
<proteinExistence type="predicted"/>
<dbReference type="EMBL" id="CYRY02005222">
    <property type="protein sequence ID" value="VCW69665.1"/>
    <property type="molecule type" value="Genomic_DNA"/>
</dbReference>
<keyword evidence="2" id="KW-1185">Reference proteome</keyword>
<accession>A0A9X9LJH4</accession>
<evidence type="ECO:0000313" key="2">
    <source>
        <dbReference type="Proteomes" id="UP000269945"/>
    </source>
</evidence>
<protein>
    <recommendedName>
        <fullName evidence="3">NADH dehydrogenase [ubiquinone] 1 alpha subcomplex subunit 1</fullName>
    </recommendedName>
</protein>
<evidence type="ECO:0008006" key="3">
    <source>
        <dbReference type="Google" id="ProtNLM"/>
    </source>
</evidence>
<reference evidence="1 2" key="1">
    <citation type="submission" date="2018-10" db="EMBL/GenBank/DDBJ databases">
        <authorList>
            <person name="Ekblom R."/>
            <person name="Jareborg N."/>
        </authorList>
    </citation>
    <scope>NUCLEOTIDE SEQUENCE [LARGE SCALE GENOMIC DNA]</scope>
    <source>
        <tissue evidence="1">Muscle</tissue>
    </source>
</reference>
<dbReference type="AlphaFoldDB" id="A0A9X9LJH4"/>
<dbReference type="Pfam" id="PF15879">
    <property type="entry name" value="MWFE"/>
    <property type="match status" value="1"/>
</dbReference>
<dbReference type="InterPro" id="IPR017384">
    <property type="entry name" value="NADH_Ub_cplx-1_asu_su-1"/>
</dbReference>
<organism evidence="1 2">
    <name type="scientific">Gulo gulo</name>
    <name type="common">Wolverine</name>
    <name type="synonym">Gluton</name>
    <dbReference type="NCBI Taxonomy" id="48420"/>
    <lineage>
        <taxon>Eukaryota</taxon>
        <taxon>Metazoa</taxon>
        <taxon>Chordata</taxon>
        <taxon>Craniata</taxon>
        <taxon>Vertebrata</taxon>
        <taxon>Euteleostomi</taxon>
        <taxon>Mammalia</taxon>
        <taxon>Eutheria</taxon>
        <taxon>Laurasiatheria</taxon>
        <taxon>Carnivora</taxon>
        <taxon>Caniformia</taxon>
        <taxon>Musteloidea</taxon>
        <taxon>Mustelidae</taxon>
        <taxon>Guloninae</taxon>
        <taxon>Gulo</taxon>
    </lineage>
</organism>
<dbReference type="Proteomes" id="UP000269945">
    <property type="component" value="Unassembled WGS sequence"/>
</dbReference>
<comment type="caution">
    <text evidence="1">The sequence shown here is derived from an EMBL/GenBank/DDBJ whole genome shotgun (WGS) entry which is preliminary data.</text>
</comment>